<dbReference type="InterPro" id="IPR006108">
    <property type="entry name" value="3HC_DH_C"/>
</dbReference>
<gene>
    <name evidence="7" type="primary">WBGene00273053</name>
</gene>
<evidence type="ECO:0000259" key="6">
    <source>
        <dbReference type="Pfam" id="PF02737"/>
    </source>
</evidence>
<evidence type="ECO:0000259" key="5">
    <source>
        <dbReference type="Pfam" id="PF00725"/>
    </source>
</evidence>
<dbReference type="GO" id="GO:0003857">
    <property type="term" value="F:(3S)-3-hydroxyacyl-CoA dehydrogenase (NAD+) activity"/>
    <property type="evidence" value="ECO:0000318"/>
    <property type="project" value="GO_Central"/>
</dbReference>
<dbReference type="Gene3D" id="3.40.50.720">
    <property type="entry name" value="NAD(P)-binding Rossmann-like Domain"/>
    <property type="match status" value="1"/>
</dbReference>
<keyword evidence="3" id="KW-0456">Lyase</keyword>
<dbReference type="GO" id="GO:0006635">
    <property type="term" value="P:fatty acid beta-oxidation"/>
    <property type="evidence" value="ECO:0000318"/>
    <property type="project" value="GO_Central"/>
</dbReference>
<dbReference type="InterPro" id="IPR036291">
    <property type="entry name" value="NAD(P)-bd_dom_sf"/>
</dbReference>
<dbReference type="PROSITE" id="PS00067">
    <property type="entry name" value="3HCDH"/>
    <property type="match status" value="1"/>
</dbReference>
<evidence type="ECO:0000256" key="1">
    <source>
        <dbReference type="ARBA" id="ARBA00023002"/>
    </source>
</evidence>
<keyword evidence="8" id="KW-1185">Reference proteome</keyword>
<feature type="domain" description="3-hydroxyacyl-CoA dehydrogenase C-terminal" evidence="5">
    <location>
        <begin position="226"/>
        <end position="314"/>
    </location>
</feature>
<dbReference type="InterPro" id="IPR006176">
    <property type="entry name" value="3-OHacyl-CoA_DH_NAD-bd"/>
</dbReference>
<protein>
    <submittedName>
        <fullName evidence="7">Ech-8</fullName>
    </submittedName>
</protein>
<reference evidence="8" key="1">
    <citation type="journal article" date="2008" name="Nat. Genet.">
        <title>The Pristionchus pacificus genome provides a unique perspective on nematode lifestyle and parasitism.</title>
        <authorList>
            <person name="Dieterich C."/>
            <person name="Clifton S.W."/>
            <person name="Schuster L.N."/>
            <person name="Chinwalla A."/>
            <person name="Delehaunty K."/>
            <person name="Dinkelacker I."/>
            <person name="Fulton L."/>
            <person name="Fulton R."/>
            <person name="Godfrey J."/>
            <person name="Minx P."/>
            <person name="Mitreva M."/>
            <person name="Roeseler W."/>
            <person name="Tian H."/>
            <person name="Witte H."/>
            <person name="Yang S.P."/>
            <person name="Wilson R.K."/>
            <person name="Sommer R.J."/>
        </authorList>
    </citation>
    <scope>NUCLEOTIDE SEQUENCE [LARGE SCALE GENOMIC DNA]</scope>
    <source>
        <strain evidence="8">PS312</strain>
    </source>
</reference>
<proteinExistence type="predicted"/>
<feature type="domain" description="3-hydroxyacyl-CoA dehydrogenase NAD binding" evidence="6">
    <location>
        <begin position="44"/>
        <end position="223"/>
    </location>
</feature>
<sequence>MQIMNFKVPKEIEEYLMGAYEKANQWKLPSGESYEDSNSVEMKTVSVIGGGTMGRGIAIALCRAGYDVILVENDEKSLAFCQKELGITIKRETELKRFKAKDIERLTSSSLKLTTRLEDLADCQLVIEAVFENMQLKKELFTNLQRICSKDCVFGSNTSSLNIEEMASVLSDPSRLVGIHFFNPAHVIKVVEIVFGKKTSGKAVATAFEACRAMKKIAVLVGNCPGFVFNRMLFAYMEEAHRLMHENGLMPNQVDEIVRHAGFLMGPITMHDMNGVDVGAKVKTEQGWPVNPIEEWLLKNKRLGRKTGKGFYFYDADAKKHNDAEVEWKIRELASKATRSSVLMSDQDVLEALLFPMVNEGYNLLERGMIADPALIDIMFIFGFGWPRATGGPLKWGESRQKRLAEKLHDWKANDKTSMLELSQRVKSIRKNKM</sequence>
<dbReference type="GO" id="GO:0016853">
    <property type="term" value="F:isomerase activity"/>
    <property type="evidence" value="ECO:0007669"/>
    <property type="project" value="UniProtKB-KW"/>
</dbReference>
<organism evidence="7 8">
    <name type="scientific">Pristionchus pacificus</name>
    <name type="common">Parasitic nematode worm</name>
    <dbReference type="NCBI Taxonomy" id="54126"/>
    <lineage>
        <taxon>Eukaryota</taxon>
        <taxon>Metazoa</taxon>
        <taxon>Ecdysozoa</taxon>
        <taxon>Nematoda</taxon>
        <taxon>Chromadorea</taxon>
        <taxon>Rhabditida</taxon>
        <taxon>Rhabditina</taxon>
        <taxon>Diplogasteromorpha</taxon>
        <taxon>Diplogasteroidea</taxon>
        <taxon>Neodiplogasteridae</taxon>
        <taxon>Pristionchus</taxon>
    </lineage>
</organism>
<keyword evidence="2" id="KW-0413">Isomerase</keyword>
<keyword evidence="1" id="KW-0560">Oxidoreductase</keyword>
<evidence type="ECO:0000313" key="7">
    <source>
        <dbReference type="EnsemblMetazoa" id="PPA34684.1"/>
    </source>
</evidence>
<dbReference type="Proteomes" id="UP000005239">
    <property type="component" value="Unassembled WGS sequence"/>
</dbReference>
<dbReference type="PANTHER" id="PTHR23309">
    <property type="entry name" value="3-HYDROXYACYL-COA DEHYROGENASE"/>
    <property type="match status" value="1"/>
</dbReference>
<keyword evidence="4" id="KW-0511">Multifunctional enzyme</keyword>
<evidence type="ECO:0000256" key="2">
    <source>
        <dbReference type="ARBA" id="ARBA00023235"/>
    </source>
</evidence>
<dbReference type="Pfam" id="PF02737">
    <property type="entry name" value="3HCDH_N"/>
    <property type="match status" value="1"/>
</dbReference>
<dbReference type="SUPFAM" id="SSF51735">
    <property type="entry name" value="NAD(P)-binding Rossmann-fold domains"/>
    <property type="match status" value="1"/>
</dbReference>
<accession>A0A8R1YSX0</accession>
<dbReference type="GO" id="GO:0070403">
    <property type="term" value="F:NAD+ binding"/>
    <property type="evidence" value="ECO:0007669"/>
    <property type="project" value="InterPro"/>
</dbReference>
<dbReference type="GO" id="GO:0005777">
    <property type="term" value="C:peroxisome"/>
    <property type="evidence" value="ECO:0000318"/>
    <property type="project" value="GO_Central"/>
</dbReference>
<evidence type="ECO:0000256" key="3">
    <source>
        <dbReference type="ARBA" id="ARBA00023239"/>
    </source>
</evidence>
<dbReference type="InterPro" id="IPR008927">
    <property type="entry name" value="6-PGluconate_DH-like_C_sf"/>
</dbReference>
<reference evidence="7" key="2">
    <citation type="submission" date="2022-06" db="UniProtKB">
        <authorList>
            <consortium name="EnsemblMetazoa"/>
        </authorList>
    </citation>
    <scope>IDENTIFICATION</scope>
    <source>
        <strain evidence="7">PS312</strain>
    </source>
</reference>
<dbReference type="EnsemblMetazoa" id="PPA34684.1">
    <property type="protein sequence ID" value="PPA34684.1"/>
    <property type="gene ID" value="WBGene00273053"/>
</dbReference>
<name>A0A8R1YSX0_PRIPA</name>
<dbReference type="SUPFAM" id="SSF48179">
    <property type="entry name" value="6-phosphogluconate dehydrogenase C-terminal domain-like"/>
    <property type="match status" value="2"/>
</dbReference>
<evidence type="ECO:0000313" key="8">
    <source>
        <dbReference type="Proteomes" id="UP000005239"/>
    </source>
</evidence>
<dbReference type="AlphaFoldDB" id="A0A8R1YSX0"/>
<dbReference type="GO" id="GO:0016829">
    <property type="term" value="F:lyase activity"/>
    <property type="evidence" value="ECO:0007669"/>
    <property type="project" value="UniProtKB-KW"/>
</dbReference>
<dbReference type="Gene3D" id="1.10.1040.50">
    <property type="match status" value="1"/>
</dbReference>
<dbReference type="PANTHER" id="PTHR23309:SF49">
    <property type="entry name" value="PEROXISOMAL BIFUNCTIONAL ENZYME"/>
    <property type="match status" value="1"/>
</dbReference>
<dbReference type="Pfam" id="PF00725">
    <property type="entry name" value="3HCDH"/>
    <property type="match status" value="1"/>
</dbReference>
<dbReference type="InterPro" id="IPR006180">
    <property type="entry name" value="3-OHacyl-CoA_DH_CS"/>
</dbReference>
<evidence type="ECO:0000256" key="4">
    <source>
        <dbReference type="ARBA" id="ARBA00023268"/>
    </source>
</evidence>